<dbReference type="FunFam" id="3.40.50.300:FF:000210">
    <property type="entry name" value="Si:dkey-16p6.1"/>
    <property type="match status" value="1"/>
</dbReference>
<evidence type="ECO:0000256" key="2">
    <source>
        <dbReference type="ARBA" id="ARBA00022490"/>
    </source>
</evidence>
<evidence type="ECO:0000256" key="6">
    <source>
        <dbReference type="ARBA" id="ARBA00022741"/>
    </source>
</evidence>
<feature type="domain" description="NACHT" evidence="13">
    <location>
        <begin position="270"/>
        <end position="404"/>
    </location>
</feature>
<keyword evidence="15" id="KW-1185">Reference proteome</keyword>
<evidence type="ECO:0000256" key="8">
    <source>
        <dbReference type="ARBA" id="ARBA00022833"/>
    </source>
</evidence>
<keyword evidence="7 10" id="KW-0863">Zinc-finger</keyword>
<evidence type="ECO:0000256" key="11">
    <source>
        <dbReference type="SAM" id="MobiDB-lite"/>
    </source>
</evidence>
<keyword evidence="2" id="KW-0963">Cytoplasm</keyword>
<accession>A0AAV6GWK7</accession>
<dbReference type="InterPro" id="IPR029495">
    <property type="entry name" value="NACHT-assoc"/>
</dbReference>
<dbReference type="Pfam" id="PF15227">
    <property type="entry name" value="zf-C3HC4_4"/>
    <property type="match status" value="1"/>
</dbReference>
<dbReference type="Pfam" id="PF14484">
    <property type="entry name" value="FISNA"/>
    <property type="match status" value="1"/>
</dbReference>
<keyword evidence="9" id="KW-0067">ATP-binding</keyword>
<reference evidence="14" key="1">
    <citation type="submission" date="2020-10" db="EMBL/GenBank/DDBJ databases">
        <title>Chromosome-scale genome assembly of the Allis shad, Alosa alosa.</title>
        <authorList>
            <person name="Margot Z."/>
            <person name="Christophe K."/>
            <person name="Cabau C."/>
            <person name="Louis A."/>
            <person name="Berthelot C."/>
            <person name="Parey E."/>
            <person name="Roest Crollius H."/>
            <person name="Montfort J."/>
            <person name="Robinson-Rechavi M."/>
            <person name="Bucao C."/>
            <person name="Bouchez O."/>
            <person name="Gislard M."/>
            <person name="Lluch J."/>
            <person name="Milhes M."/>
            <person name="Lampietro C."/>
            <person name="Lopez Roques C."/>
            <person name="Donnadieu C."/>
            <person name="Braasch I."/>
            <person name="Desvignes T."/>
            <person name="Postlethwait J."/>
            <person name="Bobe J."/>
            <person name="Guiguen Y."/>
        </authorList>
    </citation>
    <scope>NUCLEOTIDE SEQUENCE</scope>
    <source>
        <strain evidence="14">M-15738</strain>
        <tissue evidence="14">Blood</tissue>
    </source>
</reference>
<evidence type="ECO:0000256" key="5">
    <source>
        <dbReference type="ARBA" id="ARBA00022737"/>
    </source>
</evidence>
<comment type="subcellular location">
    <subcellularLocation>
        <location evidence="1">Cytoplasm</location>
    </subcellularLocation>
</comment>
<dbReference type="InterPro" id="IPR001841">
    <property type="entry name" value="Znf_RING"/>
</dbReference>
<evidence type="ECO:0000256" key="4">
    <source>
        <dbReference type="ARBA" id="ARBA00022723"/>
    </source>
</evidence>
<dbReference type="Pfam" id="PF05729">
    <property type="entry name" value="NACHT"/>
    <property type="match status" value="1"/>
</dbReference>
<dbReference type="Proteomes" id="UP000823561">
    <property type="component" value="Chromosome 7"/>
</dbReference>
<gene>
    <name evidence="14" type="ORF">AALO_G00096380</name>
</gene>
<evidence type="ECO:0000259" key="13">
    <source>
        <dbReference type="PROSITE" id="PS50837"/>
    </source>
</evidence>
<dbReference type="EMBL" id="JADWDJ010000007">
    <property type="protein sequence ID" value="KAG5278206.1"/>
    <property type="molecule type" value="Genomic_DNA"/>
</dbReference>
<dbReference type="InterPro" id="IPR013083">
    <property type="entry name" value="Znf_RING/FYVE/PHD"/>
</dbReference>
<dbReference type="PROSITE" id="PS51450">
    <property type="entry name" value="LRR"/>
    <property type="match status" value="1"/>
</dbReference>
<feature type="domain" description="RING-type" evidence="12">
    <location>
        <begin position="48"/>
        <end position="91"/>
    </location>
</feature>
<dbReference type="SMART" id="SM01288">
    <property type="entry name" value="FISNA"/>
    <property type="match status" value="1"/>
</dbReference>
<protein>
    <recommendedName>
        <fullName evidence="16">NACHT, LRR and PYD domains-containing protein 12-like</fullName>
    </recommendedName>
</protein>
<dbReference type="Gene3D" id="3.30.40.10">
    <property type="entry name" value="Zinc/RING finger domain, C3HC4 (zinc finger)"/>
    <property type="match status" value="1"/>
</dbReference>
<feature type="region of interest" description="Disordered" evidence="11">
    <location>
        <begin position="117"/>
        <end position="146"/>
    </location>
</feature>
<comment type="caution">
    <text evidence="14">The sequence shown here is derived from an EMBL/GenBank/DDBJ whole genome shotgun (WGS) entry which is preliminary data.</text>
</comment>
<dbReference type="SUPFAM" id="SSF52047">
    <property type="entry name" value="RNI-like"/>
    <property type="match status" value="2"/>
</dbReference>
<evidence type="ECO:0000259" key="12">
    <source>
        <dbReference type="PROSITE" id="PS50089"/>
    </source>
</evidence>
<dbReference type="InterPro" id="IPR007111">
    <property type="entry name" value="NACHT_NTPase"/>
</dbReference>
<organism evidence="14 15">
    <name type="scientific">Alosa alosa</name>
    <name type="common">allis shad</name>
    <dbReference type="NCBI Taxonomy" id="278164"/>
    <lineage>
        <taxon>Eukaryota</taxon>
        <taxon>Metazoa</taxon>
        <taxon>Chordata</taxon>
        <taxon>Craniata</taxon>
        <taxon>Vertebrata</taxon>
        <taxon>Euteleostomi</taxon>
        <taxon>Actinopterygii</taxon>
        <taxon>Neopterygii</taxon>
        <taxon>Teleostei</taxon>
        <taxon>Clupei</taxon>
        <taxon>Clupeiformes</taxon>
        <taxon>Clupeoidei</taxon>
        <taxon>Clupeidae</taxon>
        <taxon>Alosa</taxon>
    </lineage>
</organism>
<dbReference type="PANTHER" id="PTHR24106">
    <property type="entry name" value="NACHT, LRR AND CARD DOMAINS-CONTAINING"/>
    <property type="match status" value="1"/>
</dbReference>
<evidence type="ECO:0000256" key="9">
    <source>
        <dbReference type="ARBA" id="ARBA00022840"/>
    </source>
</evidence>
<dbReference type="Pfam" id="PF13516">
    <property type="entry name" value="LRR_6"/>
    <property type="match status" value="5"/>
</dbReference>
<dbReference type="InterPro" id="IPR027417">
    <property type="entry name" value="P-loop_NTPase"/>
</dbReference>
<dbReference type="InterPro" id="IPR017907">
    <property type="entry name" value="Znf_RING_CS"/>
</dbReference>
<keyword evidence="4" id="KW-0479">Metal-binding</keyword>
<name>A0AAV6GWK7_9TELE</name>
<evidence type="ECO:0000256" key="7">
    <source>
        <dbReference type="ARBA" id="ARBA00022771"/>
    </source>
</evidence>
<evidence type="ECO:0000256" key="1">
    <source>
        <dbReference type="ARBA" id="ARBA00004496"/>
    </source>
</evidence>
<dbReference type="InterPro" id="IPR041075">
    <property type="entry name" value="NOD1/2_WH"/>
</dbReference>
<evidence type="ECO:0000256" key="3">
    <source>
        <dbReference type="ARBA" id="ARBA00022614"/>
    </source>
</evidence>
<dbReference type="AlphaFoldDB" id="A0AAV6GWK7"/>
<dbReference type="SMART" id="SM00368">
    <property type="entry name" value="LRR_RI"/>
    <property type="match status" value="8"/>
</dbReference>
<dbReference type="Pfam" id="PF17779">
    <property type="entry name" value="WHD_NOD2"/>
    <property type="match status" value="1"/>
</dbReference>
<keyword evidence="3" id="KW-0433">Leucine-rich repeat</keyword>
<keyword evidence="5" id="KW-0677">Repeat</keyword>
<evidence type="ECO:0000313" key="15">
    <source>
        <dbReference type="Proteomes" id="UP000823561"/>
    </source>
</evidence>
<dbReference type="InterPro" id="IPR032675">
    <property type="entry name" value="LRR_dom_sf"/>
</dbReference>
<dbReference type="InterPro" id="IPR001611">
    <property type="entry name" value="Leu-rich_rpt"/>
</dbReference>
<dbReference type="InterPro" id="IPR051261">
    <property type="entry name" value="NLR"/>
</dbReference>
<dbReference type="Gene3D" id="3.80.10.10">
    <property type="entry name" value="Ribonuclease Inhibitor"/>
    <property type="match status" value="2"/>
</dbReference>
<keyword evidence="8" id="KW-0862">Zinc</keyword>
<keyword evidence="6" id="KW-0547">Nucleotide-binding</keyword>
<dbReference type="SUPFAM" id="SSF57850">
    <property type="entry name" value="RING/U-box"/>
    <property type="match status" value="1"/>
</dbReference>
<dbReference type="Gene3D" id="3.40.50.300">
    <property type="entry name" value="P-loop containing nucleotide triphosphate hydrolases"/>
    <property type="match status" value="1"/>
</dbReference>
<dbReference type="InterPro" id="IPR041267">
    <property type="entry name" value="NLRP_HD2"/>
</dbReference>
<sequence length="1149" mass="130148">MEQHVQDPKVLVWKPRSPMDKSLNLNTGSPEPMDHVLRNVLTQDQSRCGVCEQLLRDPVITRCGHSFCRQCISSYGSQSGPSGNYSCPQCRKIFRTQPQLYPHTAMSQPSPYQDREMSQHQQYSSTTMAQVPPYPHTEVGQHPLYPHTHVPQISPEPTLDDYAVGSKQPLTEHVPIKRAKLTDVHVLTRVLMTHRASIKRRCERIRSGTHPLPNEINTELYITAGESERVNNEHEIWQVESALRARTTEDTAINCSDIFKPLPGQERHIRTVMTKGIAGIGKTVSVQKFILDWAEDRANQDVDFMFVFPFCELNLIKHDQYSLHRLLLDFHPELRELQDNEYKDCHIVFIFDGLDESRFPLNFQKNQKLSDVTQTSSVDVLVTSLIQGTLLPSALIWITSRPAAASQIPSRCISQVTEVQGFNDSKMEEYFSQKISDQNQANRIISHIKSTRNLHIMCHMPVFCWISAIVLQQILEQDSEKDAPKTLTEMLIHFLLIQTTRKNQKYQEESETDRQRLLESHRGVILKLAELAFKHLENGNRMFYEEDLRECGINVSEATLYSGMCTEIFREECEVAQKKVYCFAHLSIQEFLAALHLFASYVSKNIVALEPFLGRKSKSDMPLDELLKISVNKALKSKNGHLDLFVRFLHGISLVSNQRLLLGLLTHIHSSPESVKKTIKNLKAFLKAEKGAVKQLSLAHCSALAYMLLMSKDALDELDLRKYKTSEEGRRKLVPAVRCCRKAVLAGFDLTEKSYEVVASALQSSNSPLRDLDLRYNDLQKSGEKLLSALQSPNCKLEKLSLVGCKLRGRFLALTLQWANSYLRELDISDSELQDCGGDLLHQALNHDCKVRLISCRLKQSSCEVVASVLEACMSQLSELDISGCDLQTSEEKLLSGLRNPKCQLEILRLVGCKLRGRFLALTLQETNSHLRELDISDSELQDCGVELLHQPLNQDCKVRLISCRLKHSSCVVVTTVLQSCISQLIEFDLSGCDLQRSEEKLLSHLGNTNCQLEKLRLADCKLKEESWKVVTSGLQSLVSLTELDLSNNDLKDSGVQLLAVELRSLNCKLQTLRLSGCLITHKGCSLLASALKSNPSYLKQLDLSYNHLGDSGVQELTYRLNDPNCKLDDFRYDHGGESRMKPGLRKCE</sequence>
<dbReference type="GO" id="GO:0008270">
    <property type="term" value="F:zinc ion binding"/>
    <property type="evidence" value="ECO:0007669"/>
    <property type="project" value="UniProtKB-KW"/>
</dbReference>
<evidence type="ECO:0000256" key="10">
    <source>
        <dbReference type="PROSITE-ProRule" id="PRU00175"/>
    </source>
</evidence>
<dbReference type="PROSITE" id="PS00518">
    <property type="entry name" value="ZF_RING_1"/>
    <property type="match status" value="1"/>
</dbReference>
<dbReference type="SMART" id="SM00184">
    <property type="entry name" value="RING"/>
    <property type="match status" value="1"/>
</dbReference>
<evidence type="ECO:0008006" key="16">
    <source>
        <dbReference type="Google" id="ProtNLM"/>
    </source>
</evidence>
<dbReference type="PROSITE" id="PS50837">
    <property type="entry name" value="NACHT"/>
    <property type="match status" value="1"/>
</dbReference>
<proteinExistence type="predicted"/>
<dbReference type="Pfam" id="PF17776">
    <property type="entry name" value="NLRC4_HD2"/>
    <property type="match status" value="1"/>
</dbReference>
<evidence type="ECO:0000313" key="14">
    <source>
        <dbReference type="EMBL" id="KAG5278206.1"/>
    </source>
</evidence>
<dbReference type="GO" id="GO:0005737">
    <property type="term" value="C:cytoplasm"/>
    <property type="evidence" value="ECO:0007669"/>
    <property type="project" value="UniProtKB-SubCell"/>
</dbReference>
<dbReference type="PROSITE" id="PS50089">
    <property type="entry name" value="ZF_RING_2"/>
    <property type="match status" value="1"/>
</dbReference>
<feature type="compositionally biased region" description="Polar residues" evidence="11">
    <location>
        <begin position="119"/>
        <end position="129"/>
    </location>
</feature>
<dbReference type="GO" id="GO:0005524">
    <property type="term" value="F:ATP binding"/>
    <property type="evidence" value="ECO:0007669"/>
    <property type="project" value="UniProtKB-KW"/>
</dbReference>